<keyword evidence="3" id="KW-1185">Reference proteome</keyword>
<evidence type="ECO:0000256" key="1">
    <source>
        <dbReference type="ARBA" id="ARBA00009740"/>
    </source>
</evidence>
<dbReference type="Pfam" id="PF06884">
    <property type="entry name" value="DUF1264"/>
    <property type="match status" value="1"/>
</dbReference>
<dbReference type="InterPro" id="IPR010686">
    <property type="entry name" value="OBAP-like"/>
</dbReference>
<accession>A0AAW1Q561</accession>
<reference evidence="2 3" key="1">
    <citation type="journal article" date="2024" name="Nat. Commun.">
        <title>Phylogenomics reveals the evolutionary origins of lichenization in chlorophyte algae.</title>
        <authorList>
            <person name="Puginier C."/>
            <person name="Libourel C."/>
            <person name="Otte J."/>
            <person name="Skaloud P."/>
            <person name="Haon M."/>
            <person name="Grisel S."/>
            <person name="Petersen M."/>
            <person name="Berrin J.G."/>
            <person name="Delaux P.M."/>
            <person name="Dal Grande F."/>
            <person name="Keller J."/>
        </authorList>
    </citation>
    <scope>NUCLEOTIDE SEQUENCE [LARGE SCALE GENOMIC DNA]</scope>
    <source>
        <strain evidence="2 3">SAG 2145</strain>
    </source>
</reference>
<evidence type="ECO:0008006" key="4">
    <source>
        <dbReference type="Google" id="ProtNLM"/>
    </source>
</evidence>
<dbReference type="PANTHER" id="PTHR31360">
    <property type="match status" value="1"/>
</dbReference>
<gene>
    <name evidence="2" type="ORF">WJX74_009383</name>
</gene>
<dbReference type="AlphaFoldDB" id="A0AAW1Q561"/>
<name>A0AAW1Q561_9CHLO</name>
<proteinExistence type="inferred from homology"/>
<dbReference type="EMBL" id="JALJOS010000102">
    <property type="protein sequence ID" value="KAK9815990.1"/>
    <property type="molecule type" value="Genomic_DNA"/>
</dbReference>
<evidence type="ECO:0000313" key="3">
    <source>
        <dbReference type="Proteomes" id="UP001438707"/>
    </source>
</evidence>
<protein>
    <recommendedName>
        <fullName evidence="4">DUF1264-domain-containing protein</fullName>
    </recommendedName>
</protein>
<comment type="similarity">
    <text evidence="1">Belongs to the OBAP family.</text>
</comment>
<dbReference type="PANTHER" id="PTHR31360:SF0">
    <property type="entry name" value="OIL BODY-ASSOCIATED PROTEIN 1B"/>
    <property type="match status" value="1"/>
</dbReference>
<dbReference type="Proteomes" id="UP001438707">
    <property type="component" value="Unassembled WGS sequence"/>
</dbReference>
<evidence type="ECO:0000313" key="2">
    <source>
        <dbReference type="EMBL" id="KAK9815990.1"/>
    </source>
</evidence>
<sequence>MSRQVEAHHYCSHQLPKEEQKYWHSHIYEVQSGMLYNPDGDAKSDLPHMEGLVNSYGKTWHTWQVDKGDKFPLGPPQLMMSFVEDGQVDDLLVKDRDARCGADHWKAGQGAWQSTMAQMEFRPHNA</sequence>
<comment type="caution">
    <text evidence="2">The sequence shown here is derived from an EMBL/GenBank/DDBJ whole genome shotgun (WGS) entry which is preliminary data.</text>
</comment>
<organism evidence="2 3">
    <name type="scientific">Apatococcus lobatus</name>
    <dbReference type="NCBI Taxonomy" id="904363"/>
    <lineage>
        <taxon>Eukaryota</taxon>
        <taxon>Viridiplantae</taxon>
        <taxon>Chlorophyta</taxon>
        <taxon>core chlorophytes</taxon>
        <taxon>Trebouxiophyceae</taxon>
        <taxon>Chlorellales</taxon>
        <taxon>Chlorellaceae</taxon>
        <taxon>Apatococcus</taxon>
    </lineage>
</organism>